<protein>
    <recommendedName>
        <fullName evidence="3">BTB domain-containing protein</fullName>
    </recommendedName>
</protein>
<dbReference type="OrthoDB" id="3893071at2759"/>
<accession>A0A8H6SRP7</accession>
<name>A0A8H6SRP7_9AGAR</name>
<gene>
    <name evidence="1" type="ORF">MIND_00629300</name>
</gene>
<keyword evidence="2" id="KW-1185">Reference proteome</keyword>
<evidence type="ECO:0008006" key="3">
    <source>
        <dbReference type="Google" id="ProtNLM"/>
    </source>
</evidence>
<dbReference type="EMBL" id="JACAZF010000005">
    <property type="protein sequence ID" value="KAF7303983.1"/>
    <property type="molecule type" value="Genomic_DNA"/>
</dbReference>
<dbReference type="RefSeq" id="XP_037220955.1">
    <property type="nucleotide sequence ID" value="XM_037363034.1"/>
</dbReference>
<comment type="caution">
    <text evidence="1">The sequence shown here is derived from an EMBL/GenBank/DDBJ whole genome shotgun (WGS) entry which is preliminary data.</text>
</comment>
<dbReference type="Proteomes" id="UP000636479">
    <property type="component" value="Unassembled WGS sequence"/>
</dbReference>
<sequence>MLSFPQPTDTMEDDRVDGCPRIILQDSAHDVTCFFRAIFDSSFFVPSFSSPPPLATLAAILRLSQKYDVEYLRQRCLAHLSSLYPTSLDAWDSLNYAKHILGLHCRQSPPTGTYPILPVLELAKEAMAPWIAPAIMYLGLCAGVEGILDGTALNCHPGLQSGMSPVPASAITLTTEQRMLIVAYPALLSATAESVSFLLSPPPSHMCFADKVYQRVLVTETLGRLLLDWDAVREDVCDVCVKQARRLHAESREKFWDALPKLVGVGHSWSELEKLKETAFS</sequence>
<organism evidence="1 2">
    <name type="scientific">Mycena indigotica</name>
    <dbReference type="NCBI Taxonomy" id="2126181"/>
    <lineage>
        <taxon>Eukaryota</taxon>
        <taxon>Fungi</taxon>
        <taxon>Dikarya</taxon>
        <taxon>Basidiomycota</taxon>
        <taxon>Agaricomycotina</taxon>
        <taxon>Agaricomycetes</taxon>
        <taxon>Agaricomycetidae</taxon>
        <taxon>Agaricales</taxon>
        <taxon>Marasmiineae</taxon>
        <taxon>Mycenaceae</taxon>
        <taxon>Mycena</taxon>
    </lineage>
</organism>
<evidence type="ECO:0000313" key="2">
    <source>
        <dbReference type="Proteomes" id="UP000636479"/>
    </source>
</evidence>
<dbReference type="GeneID" id="59345550"/>
<dbReference type="AlphaFoldDB" id="A0A8H6SRP7"/>
<evidence type="ECO:0000313" key="1">
    <source>
        <dbReference type="EMBL" id="KAF7303983.1"/>
    </source>
</evidence>
<reference evidence="1" key="1">
    <citation type="submission" date="2020-05" db="EMBL/GenBank/DDBJ databases">
        <title>Mycena genomes resolve the evolution of fungal bioluminescence.</title>
        <authorList>
            <person name="Tsai I.J."/>
        </authorList>
    </citation>
    <scope>NUCLEOTIDE SEQUENCE</scope>
    <source>
        <strain evidence="1">171206Taipei</strain>
    </source>
</reference>
<proteinExistence type="predicted"/>